<proteinExistence type="inferred from homology"/>
<dbReference type="EMBL" id="LAVV01007238">
    <property type="protein sequence ID" value="KNZ56628.1"/>
    <property type="molecule type" value="Genomic_DNA"/>
</dbReference>
<dbReference type="OrthoDB" id="278325at2759"/>
<comment type="similarity">
    <text evidence="1">Belongs to the eukaryotic ribosomal protein eS21 family.</text>
</comment>
<organism evidence="4 5">
    <name type="scientific">Puccinia sorghi</name>
    <dbReference type="NCBI Taxonomy" id="27349"/>
    <lineage>
        <taxon>Eukaryota</taxon>
        <taxon>Fungi</taxon>
        <taxon>Dikarya</taxon>
        <taxon>Basidiomycota</taxon>
        <taxon>Pucciniomycotina</taxon>
        <taxon>Pucciniomycetes</taxon>
        <taxon>Pucciniales</taxon>
        <taxon>Pucciniaceae</taxon>
        <taxon>Puccinia</taxon>
    </lineage>
</organism>
<evidence type="ECO:0000313" key="4">
    <source>
        <dbReference type="EMBL" id="KNZ56628.1"/>
    </source>
</evidence>
<dbReference type="GO" id="GO:0003735">
    <property type="term" value="F:structural constituent of ribosome"/>
    <property type="evidence" value="ECO:0007669"/>
    <property type="project" value="InterPro"/>
</dbReference>
<sequence>MSTFFRHLDGKRSRNCCRLYPSENQSMKTPTVIADTNKQLVLPASMAPVITAKDHSSVQINVAEVDDEGKAIPGKNVTYALSGFVRREGEADDSINRLATQDGRFFSGQYCEASGADLDSCQ</sequence>
<evidence type="ECO:0000256" key="3">
    <source>
        <dbReference type="ARBA" id="ARBA00023274"/>
    </source>
</evidence>
<name>A0A0L6V782_9BASI</name>
<dbReference type="Gene3D" id="3.30.1230.20">
    <property type="match status" value="1"/>
</dbReference>
<gene>
    <name evidence="4" type="ORF">VP01_2361g6</name>
</gene>
<keyword evidence="3" id="KW-0687">Ribonucleoprotein</keyword>
<dbReference type="PANTHER" id="PTHR10442">
    <property type="entry name" value="40S RIBOSOMAL PROTEIN S21"/>
    <property type="match status" value="1"/>
</dbReference>
<dbReference type="STRING" id="27349.A0A0L6V782"/>
<evidence type="ECO:0000313" key="5">
    <source>
        <dbReference type="Proteomes" id="UP000037035"/>
    </source>
</evidence>
<protein>
    <submittedName>
        <fullName evidence="4">40S ribosomal protein S21</fullName>
    </submittedName>
</protein>
<dbReference type="InterPro" id="IPR001931">
    <property type="entry name" value="Ribosomal_eS21"/>
</dbReference>
<dbReference type="GO" id="GO:0006412">
    <property type="term" value="P:translation"/>
    <property type="evidence" value="ECO:0007669"/>
    <property type="project" value="InterPro"/>
</dbReference>
<dbReference type="GO" id="GO:1990904">
    <property type="term" value="C:ribonucleoprotein complex"/>
    <property type="evidence" value="ECO:0007669"/>
    <property type="project" value="UniProtKB-KW"/>
</dbReference>
<evidence type="ECO:0000256" key="2">
    <source>
        <dbReference type="ARBA" id="ARBA00022980"/>
    </source>
</evidence>
<accession>A0A0L6V782</accession>
<evidence type="ECO:0000256" key="1">
    <source>
        <dbReference type="ARBA" id="ARBA00010228"/>
    </source>
</evidence>
<dbReference type="Pfam" id="PF01249">
    <property type="entry name" value="Ribosomal_S21e"/>
    <property type="match status" value="1"/>
</dbReference>
<comment type="caution">
    <text evidence="4">The sequence shown here is derived from an EMBL/GenBank/DDBJ whole genome shotgun (WGS) entry which is preliminary data.</text>
</comment>
<dbReference type="InterPro" id="IPR038579">
    <property type="entry name" value="Ribosomal_eS21_sf"/>
</dbReference>
<dbReference type="VEuPathDB" id="FungiDB:VP01_2361g6"/>
<dbReference type="AlphaFoldDB" id="A0A0L6V782"/>
<dbReference type="Proteomes" id="UP000037035">
    <property type="component" value="Unassembled WGS sequence"/>
</dbReference>
<keyword evidence="2 4" id="KW-0689">Ribosomal protein</keyword>
<keyword evidence="5" id="KW-1185">Reference proteome</keyword>
<dbReference type="GO" id="GO:0005840">
    <property type="term" value="C:ribosome"/>
    <property type="evidence" value="ECO:0007669"/>
    <property type="project" value="UniProtKB-KW"/>
</dbReference>
<reference evidence="4 5" key="1">
    <citation type="submission" date="2015-08" db="EMBL/GenBank/DDBJ databases">
        <title>Next Generation Sequencing and Analysis of the Genome of Puccinia sorghi L Schw, the Causal Agent of Maize Common Rust.</title>
        <authorList>
            <person name="Rochi L."/>
            <person name="Burguener G."/>
            <person name="Darino M."/>
            <person name="Turjanski A."/>
            <person name="Kreff E."/>
            <person name="Dieguez M.J."/>
            <person name="Sacco F."/>
        </authorList>
    </citation>
    <scope>NUCLEOTIDE SEQUENCE [LARGE SCALE GENOMIC DNA]</scope>
    <source>
        <strain evidence="4 5">RO10H11247</strain>
    </source>
</reference>